<dbReference type="InterPro" id="IPR052526">
    <property type="entry name" value="HTH-type_Bedaq_tolerance"/>
</dbReference>
<dbReference type="InterPro" id="IPR036388">
    <property type="entry name" value="WH-like_DNA-bd_sf"/>
</dbReference>
<keyword evidence="2" id="KW-1185">Reference proteome</keyword>
<dbReference type="Pfam" id="PF01047">
    <property type="entry name" value="MarR"/>
    <property type="match status" value="1"/>
</dbReference>
<comment type="caution">
    <text evidence="1">The sequence shown here is derived from an EMBL/GenBank/DDBJ whole genome shotgun (WGS) entry which is preliminary data.</text>
</comment>
<protein>
    <submittedName>
        <fullName evidence="1">MarR family transcriptional regulator</fullName>
    </submittedName>
</protein>
<dbReference type="InterPro" id="IPR036390">
    <property type="entry name" value="WH_DNA-bd_sf"/>
</dbReference>
<name>A0A5C4VQI5_9ACTN</name>
<organism evidence="1 2">
    <name type="scientific">Nonomuraea phyllanthi</name>
    <dbReference type="NCBI Taxonomy" id="2219224"/>
    <lineage>
        <taxon>Bacteria</taxon>
        <taxon>Bacillati</taxon>
        <taxon>Actinomycetota</taxon>
        <taxon>Actinomycetes</taxon>
        <taxon>Streptosporangiales</taxon>
        <taxon>Streptosporangiaceae</taxon>
        <taxon>Nonomuraea</taxon>
    </lineage>
</organism>
<evidence type="ECO:0000313" key="2">
    <source>
        <dbReference type="Proteomes" id="UP000312512"/>
    </source>
</evidence>
<dbReference type="PANTHER" id="PTHR39515">
    <property type="entry name" value="CONSERVED PROTEIN"/>
    <property type="match status" value="1"/>
</dbReference>
<proteinExistence type="predicted"/>
<dbReference type="OrthoDB" id="3239785at2"/>
<dbReference type="Proteomes" id="UP000312512">
    <property type="component" value="Unassembled WGS sequence"/>
</dbReference>
<dbReference type="Gene3D" id="1.10.10.10">
    <property type="entry name" value="Winged helix-like DNA-binding domain superfamily/Winged helix DNA-binding domain"/>
    <property type="match status" value="1"/>
</dbReference>
<dbReference type="PANTHER" id="PTHR39515:SF2">
    <property type="entry name" value="HTH-TYPE TRANSCRIPTIONAL REGULATOR RV0880"/>
    <property type="match status" value="1"/>
</dbReference>
<evidence type="ECO:0000313" key="1">
    <source>
        <dbReference type="EMBL" id="KAB8189764.1"/>
    </source>
</evidence>
<dbReference type="GO" id="GO:0003700">
    <property type="term" value="F:DNA-binding transcription factor activity"/>
    <property type="evidence" value="ECO:0007669"/>
    <property type="project" value="InterPro"/>
</dbReference>
<reference evidence="1 2" key="1">
    <citation type="submission" date="2019-10" db="EMBL/GenBank/DDBJ databases">
        <title>Nonomuraea sp. nov., isolated from Phyllanthus amarus.</title>
        <authorList>
            <person name="Klykleung N."/>
            <person name="Tanasupawat S."/>
        </authorList>
    </citation>
    <scope>NUCLEOTIDE SEQUENCE [LARGE SCALE GENOMIC DNA]</scope>
    <source>
        <strain evidence="1 2">PA1-10</strain>
    </source>
</reference>
<accession>A0A5C4VQI5</accession>
<dbReference type="EMBL" id="VDLX02000018">
    <property type="protein sequence ID" value="KAB8189764.1"/>
    <property type="molecule type" value="Genomic_DNA"/>
</dbReference>
<dbReference type="AlphaFoldDB" id="A0A5C4VQI5"/>
<gene>
    <name evidence="1" type="ORF">FH608_037790</name>
</gene>
<accession>A0A5P9YPX9</accession>
<dbReference type="InterPro" id="IPR000835">
    <property type="entry name" value="HTH_MarR-typ"/>
</dbReference>
<dbReference type="SUPFAM" id="SSF46785">
    <property type="entry name" value="Winged helix' DNA-binding domain"/>
    <property type="match status" value="1"/>
</dbReference>
<dbReference type="SMART" id="SM00347">
    <property type="entry name" value="HTH_MARR"/>
    <property type="match status" value="1"/>
</dbReference>
<sequence>MHDAYGVYPTHHDLEGYSGRGWGVSVREEIVHIERELMLIGRYKELAAAAAPCPEPRLERGSSYILLSRLEAEGPMSIGQLALAFSLDTSTVNRQTAVLLRDGLAERIPDPEGGMARKLRVTEEGLRRVAGEREHRLKGLASVLKDWTPEELAAFAEGLAHFNASIEH</sequence>